<protein>
    <recommendedName>
        <fullName evidence="3">Thiamine transport system permease protein ThiP</fullName>
    </recommendedName>
</protein>
<feature type="transmembrane region" description="Helical" evidence="11">
    <location>
        <begin position="51"/>
        <end position="75"/>
    </location>
</feature>
<feature type="transmembrane region" description="Helical" evidence="11">
    <location>
        <begin position="370"/>
        <end position="391"/>
    </location>
</feature>
<feature type="transmembrane region" description="Helical" evidence="11">
    <location>
        <begin position="82"/>
        <end position="107"/>
    </location>
</feature>
<feature type="domain" description="ABC transmembrane type-1" evidence="12">
    <location>
        <begin position="47"/>
        <end position="250"/>
    </location>
</feature>
<name>A0A420XFL9_9PAST</name>
<reference evidence="13 14" key="1">
    <citation type="submission" date="2018-10" db="EMBL/GenBank/DDBJ databases">
        <title>Genomic Encyclopedia of Type Strains, Phase IV (KMG-IV): sequencing the most valuable type-strain genomes for metagenomic binning, comparative biology and taxonomic classification.</title>
        <authorList>
            <person name="Goeker M."/>
        </authorList>
    </citation>
    <scope>NUCLEOTIDE SEQUENCE [LARGE SCALE GENOMIC DNA]</scope>
    <source>
        <strain evidence="13 14">DSM 23800</strain>
    </source>
</reference>
<feature type="transmembrane region" description="Helical" evidence="11">
    <location>
        <begin position="12"/>
        <end position="31"/>
    </location>
</feature>
<evidence type="ECO:0000256" key="10">
    <source>
        <dbReference type="ARBA" id="ARBA00023136"/>
    </source>
</evidence>
<proteinExistence type="inferred from homology"/>
<evidence type="ECO:0000256" key="11">
    <source>
        <dbReference type="RuleBase" id="RU363032"/>
    </source>
</evidence>
<evidence type="ECO:0000256" key="5">
    <source>
        <dbReference type="ARBA" id="ARBA00022475"/>
    </source>
</evidence>
<evidence type="ECO:0000256" key="7">
    <source>
        <dbReference type="ARBA" id="ARBA00022692"/>
    </source>
</evidence>
<organism evidence="13 14">
    <name type="scientific">Otariodibacter oris</name>
    <dbReference type="NCBI Taxonomy" id="1032623"/>
    <lineage>
        <taxon>Bacteria</taxon>
        <taxon>Pseudomonadati</taxon>
        <taxon>Pseudomonadota</taxon>
        <taxon>Gammaproteobacteria</taxon>
        <taxon>Pasteurellales</taxon>
        <taxon>Pasteurellaceae</taxon>
        <taxon>Otariodibacter</taxon>
    </lineage>
</organism>
<feature type="transmembrane region" description="Helical" evidence="11">
    <location>
        <begin position="284"/>
        <end position="307"/>
    </location>
</feature>
<dbReference type="InterPro" id="IPR005947">
    <property type="entry name" value="ThiP_ABC_transpt"/>
</dbReference>
<dbReference type="InterPro" id="IPR000515">
    <property type="entry name" value="MetI-like"/>
</dbReference>
<feature type="transmembrane region" description="Helical" evidence="11">
    <location>
        <begin position="503"/>
        <end position="521"/>
    </location>
</feature>
<feature type="transmembrane region" description="Helical" evidence="11">
    <location>
        <begin position="397"/>
        <end position="417"/>
    </location>
</feature>
<dbReference type="PANTHER" id="PTHR30183:SF9">
    <property type="entry name" value="THIAMINE TRANSPORT SYSTEM PERMEASE PROTEIN THIP"/>
    <property type="match status" value="1"/>
</dbReference>
<evidence type="ECO:0000256" key="8">
    <source>
        <dbReference type="ARBA" id="ARBA00022737"/>
    </source>
</evidence>
<dbReference type="PANTHER" id="PTHR30183">
    <property type="entry name" value="MOLYBDENUM TRANSPORT SYSTEM PERMEASE PROTEIN MODB"/>
    <property type="match status" value="1"/>
</dbReference>
<dbReference type="GO" id="GO:0015888">
    <property type="term" value="P:thiamine transport"/>
    <property type="evidence" value="ECO:0007669"/>
    <property type="project" value="InterPro"/>
</dbReference>
<feature type="transmembrane region" description="Helical" evidence="11">
    <location>
        <begin position="327"/>
        <end position="349"/>
    </location>
</feature>
<keyword evidence="9 11" id="KW-1133">Transmembrane helix</keyword>
<dbReference type="CDD" id="cd06261">
    <property type="entry name" value="TM_PBP2"/>
    <property type="match status" value="1"/>
</dbReference>
<dbReference type="Pfam" id="PF00528">
    <property type="entry name" value="BPD_transp_1"/>
    <property type="match status" value="1"/>
</dbReference>
<feature type="transmembrane region" description="Helical" evidence="11">
    <location>
        <begin position="191"/>
        <end position="211"/>
    </location>
</feature>
<dbReference type="OrthoDB" id="7066776at2"/>
<comment type="similarity">
    <text evidence="11">Belongs to the binding-protein-dependent transport system permease family.</text>
</comment>
<feature type="transmembrane region" description="Helical" evidence="11">
    <location>
        <begin position="461"/>
        <end position="480"/>
    </location>
</feature>
<dbReference type="GO" id="GO:0022857">
    <property type="term" value="F:transmembrane transporter activity"/>
    <property type="evidence" value="ECO:0007669"/>
    <property type="project" value="InterPro"/>
</dbReference>
<evidence type="ECO:0000256" key="9">
    <source>
        <dbReference type="ARBA" id="ARBA00022989"/>
    </source>
</evidence>
<accession>A0A420XFL9</accession>
<sequence>MLRRFIQFSAWMIYLIIIMLYGFSLWALFEYRTNETYWSFSEVFQILKQSLLQASLSAILSTFLGILLARSLFYLDFRGKSFLYKIISFAWALPSLVVIFAVIGVWGNAGWISQFVQFFGFEWDFQLYGLQGILLAHLFFNIPLATKYYLEGLHLIPSHQHQLASQLNLTGWHYFKIVEWPTLKSILPYTYTNIFLVCFTSFPIVLMLGGGPKYSTLEVAIYQAVTFEFDFAKAVMLIMTQIIVGIGLQIVMDIATKFAFNHSRNESQPSGKIWKAHLTGMKKWVLQAILIIIATSIIVPLLNVIWVGISVSDFFDRLSSPLLWKSALFSLILSLISSFIVISVAYVIALEARQLAYRNKKLGQSILSGVATYPLIMPVFMLAVGLFLLLMNVELSTFDLLILVGVCNGLMLLPYIYRLIFSAMWKSLVSHDKLAISLGLKGFKRWWIVEKYYLIRPLRNAFALSMASSLGSFSVIAFFGNPDFSTLPYLLYQQLGSYRMEDASVTALVLMLFAFLPFLLIEQKENTR</sequence>
<dbReference type="NCBIfam" id="NF006952">
    <property type="entry name" value="PRK09433.1-3"/>
    <property type="match status" value="1"/>
</dbReference>
<dbReference type="NCBIfam" id="TIGR01253">
    <property type="entry name" value="thiP"/>
    <property type="match status" value="1"/>
</dbReference>
<keyword evidence="7 11" id="KW-0812">Transmembrane</keyword>
<evidence type="ECO:0000256" key="6">
    <source>
        <dbReference type="ARBA" id="ARBA00022519"/>
    </source>
</evidence>
<comment type="subcellular location">
    <subcellularLocation>
        <location evidence="1">Cell inner membrane</location>
        <topology evidence="1">Multi-pass membrane protein</topology>
    </subcellularLocation>
    <subcellularLocation>
        <location evidence="11">Cell membrane</location>
        <topology evidence="11">Multi-pass membrane protein</topology>
    </subcellularLocation>
</comment>
<dbReference type="GO" id="GO:0005886">
    <property type="term" value="C:plasma membrane"/>
    <property type="evidence" value="ECO:0007669"/>
    <property type="project" value="UniProtKB-SubCell"/>
</dbReference>
<comment type="subunit">
    <text evidence="2">The complex is composed of two ATP-binding proteins (ThiQ), two transmembrane proteins (ThiP) and a solute-binding protein (ThiB).</text>
</comment>
<dbReference type="Proteomes" id="UP000280099">
    <property type="component" value="Unassembled WGS sequence"/>
</dbReference>
<dbReference type="PROSITE" id="PS50928">
    <property type="entry name" value="ABC_TM1"/>
    <property type="match status" value="2"/>
</dbReference>
<keyword evidence="6" id="KW-0997">Cell inner membrane</keyword>
<dbReference type="InterPro" id="IPR035906">
    <property type="entry name" value="MetI-like_sf"/>
</dbReference>
<feature type="transmembrane region" description="Helical" evidence="11">
    <location>
        <begin position="231"/>
        <end position="255"/>
    </location>
</feature>
<keyword evidence="10 11" id="KW-0472">Membrane</keyword>
<keyword evidence="8" id="KW-0677">Repeat</keyword>
<dbReference type="RefSeq" id="WP_121123291.1">
    <property type="nucleotide sequence ID" value="NZ_CP016604.1"/>
</dbReference>
<evidence type="ECO:0000313" key="14">
    <source>
        <dbReference type="Proteomes" id="UP000280099"/>
    </source>
</evidence>
<keyword evidence="4 11" id="KW-0813">Transport</keyword>
<keyword evidence="14" id="KW-1185">Reference proteome</keyword>
<evidence type="ECO:0000256" key="4">
    <source>
        <dbReference type="ARBA" id="ARBA00022448"/>
    </source>
</evidence>
<feature type="domain" description="ABC transmembrane type-1" evidence="12">
    <location>
        <begin position="327"/>
        <end position="521"/>
    </location>
</feature>
<feature type="transmembrane region" description="Helical" evidence="11">
    <location>
        <begin position="127"/>
        <end position="150"/>
    </location>
</feature>
<dbReference type="SUPFAM" id="SSF161098">
    <property type="entry name" value="MetI-like"/>
    <property type="match status" value="2"/>
</dbReference>
<gene>
    <name evidence="13" type="ORF">DES31_1330</name>
</gene>
<dbReference type="EMBL" id="RBJC01000007">
    <property type="protein sequence ID" value="RKR71598.1"/>
    <property type="molecule type" value="Genomic_DNA"/>
</dbReference>
<evidence type="ECO:0000256" key="2">
    <source>
        <dbReference type="ARBA" id="ARBA00011650"/>
    </source>
</evidence>
<evidence type="ECO:0000256" key="1">
    <source>
        <dbReference type="ARBA" id="ARBA00004429"/>
    </source>
</evidence>
<comment type="caution">
    <text evidence="13">The sequence shown here is derived from an EMBL/GenBank/DDBJ whole genome shotgun (WGS) entry which is preliminary data.</text>
</comment>
<dbReference type="AlphaFoldDB" id="A0A420XFL9"/>
<evidence type="ECO:0000259" key="12">
    <source>
        <dbReference type="PROSITE" id="PS50928"/>
    </source>
</evidence>
<dbReference type="Gene3D" id="1.10.3720.10">
    <property type="entry name" value="MetI-like"/>
    <property type="match status" value="2"/>
</dbReference>
<keyword evidence="5" id="KW-1003">Cell membrane</keyword>
<evidence type="ECO:0000313" key="13">
    <source>
        <dbReference type="EMBL" id="RKR71598.1"/>
    </source>
</evidence>
<evidence type="ECO:0000256" key="3">
    <source>
        <dbReference type="ARBA" id="ARBA00016947"/>
    </source>
</evidence>